<keyword evidence="4" id="KW-1185">Reference proteome</keyword>
<dbReference type="PROSITE" id="PS51915">
    <property type="entry name" value="ZAD"/>
    <property type="match status" value="1"/>
</dbReference>
<dbReference type="SMART" id="SM00868">
    <property type="entry name" value="zf-AD"/>
    <property type="match status" value="1"/>
</dbReference>
<feature type="binding site" evidence="1">
    <location>
        <position position="81"/>
    </location>
    <ligand>
        <name>Zn(2+)</name>
        <dbReference type="ChEBI" id="CHEBI:29105"/>
    </ligand>
</feature>
<organism evidence="3 4">
    <name type="scientific">Anopheles stephensi</name>
    <name type="common">Indo-Pakistan malaria mosquito</name>
    <dbReference type="NCBI Taxonomy" id="30069"/>
    <lineage>
        <taxon>Eukaryota</taxon>
        <taxon>Metazoa</taxon>
        <taxon>Ecdysozoa</taxon>
        <taxon>Arthropoda</taxon>
        <taxon>Hexapoda</taxon>
        <taxon>Insecta</taxon>
        <taxon>Pterygota</taxon>
        <taxon>Neoptera</taxon>
        <taxon>Endopterygota</taxon>
        <taxon>Diptera</taxon>
        <taxon>Nematocera</taxon>
        <taxon>Culicoidea</taxon>
        <taxon>Culicidae</taxon>
        <taxon>Anophelinae</taxon>
        <taxon>Anopheles</taxon>
    </lineage>
</organism>
<dbReference type="GO" id="GO:0008270">
    <property type="term" value="F:zinc ion binding"/>
    <property type="evidence" value="ECO:0007669"/>
    <property type="project" value="UniProtKB-UniRule"/>
</dbReference>
<dbReference type="EnsemblMetazoa" id="ASTEI04694-RA">
    <property type="protein sequence ID" value="ASTEI04694-PA"/>
    <property type="gene ID" value="ASTEI04694"/>
</dbReference>
<proteinExistence type="predicted"/>
<feature type="domain" description="ZAD" evidence="2">
    <location>
        <begin position="33"/>
        <end position="108"/>
    </location>
</feature>
<evidence type="ECO:0000256" key="1">
    <source>
        <dbReference type="PROSITE-ProRule" id="PRU01263"/>
    </source>
</evidence>
<sequence length="119" mass="13776">MHTVERTVGWTIGMDCFRKEEQQTDQEVKMKDEECRLCLAALDPDDCGYSIAKNARFRKALEQVFTFKISFEAADLPEYTCKQCSWNVLDFQSFSELVKANQEKLQERSQRVDGHGKGI</sequence>
<reference evidence="3" key="2">
    <citation type="submission" date="2020-05" db="UniProtKB">
        <authorList>
            <consortium name="EnsemblMetazoa"/>
        </authorList>
    </citation>
    <scope>IDENTIFICATION</scope>
    <source>
        <strain evidence="3">Indian</strain>
    </source>
</reference>
<feature type="binding site" evidence="1">
    <location>
        <position position="35"/>
    </location>
    <ligand>
        <name>Zn(2+)</name>
        <dbReference type="ChEBI" id="CHEBI:29105"/>
    </ligand>
</feature>
<dbReference type="VEuPathDB" id="VectorBase:ASTEI04694"/>
<dbReference type="Pfam" id="PF07776">
    <property type="entry name" value="zf-AD"/>
    <property type="match status" value="1"/>
</dbReference>
<dbReference type="VEuPathDB" id="VectorBase:ASTEI20_035198"/>
<keyword evidence="1" id="KW-0479">Metal-binding</keyword>
<evidence type="ECO:0000313" key="4">
    <source>
        <dbReference type="Proteomes" id="UP000076408"/>
    </source>
</evidence>
<dbReference type="AlphaFoldDB" id="A0A182Y8A8"/>
<dbReference type="VEuPathDB" id="VectorBase:ASTE014044"/>
<dbReference type="Gene3D" id="3.40.1800.20">
    <property type="match status" value="1"/>
</dbReference>
<feature type="binding site" evidence="1">
    <location>
        <position position="38"/>
    </location>
    <ligand>
        <name>Zn(2+)</name>
        <dbReference type="ChEBI" id="CHEBI:29105"/>
    </ligand>
</feature>
<dbReference type="SUPFAM" id="SSF57716">
    <property type="entry name" value="Glucocorticoid receptor-like (DNA-binding domain)"/>
    <property type="match status" value="1"/>
</dbReference>
<name>A0A182Y8A8_ANOST</name>
<dbReference type="STRING" id="30069.A0A182Y8A8"/>
<keyword evidence="1" id="KW-0863">Zinc-finger</keyword>
<dbReference type="GO" id="GO:0005634">
    <property type="term" value="C:nucleus"/>
    <property type="evidence" value="ECO:0007669"/>
    <property type="project" value="InterPro"/>
</dbReference>
<dbReference type="Proteomes" id="UP000076408">
    <property type="component" value="Unassembled WGS sequence"/>
</dbReference>
<accession>A0A182Y8A8</accession>
<keyword evidence="1" id="KW-0862">Zinc</keyword>
<feature type="binding site" evidence="1">
    <location>
        <position position="84"/>
    </location>
    <ligand>
        <name>Zn(2+)</name>
        <dbReference type="ChEBI" id="CHEBI:29105"/>
    </ligand>
</feature>
<reference evidence="4" key="1">
    <citation type="journal article" date="2014" name="Genome Biol.">
        <title>Genome analysis of a major urban malaria vector mosquito, Anopheles stephensi.</title>
        <authorList>
            <person name="Jiang X."/>
            <person name="Peery A."/>
            <person name="Hall A.B."/>
            <person name="Sharma A."/>
            <person name="Chen X.G."/>
            <person name="Waterhouse R.M."/>
            <person name="Komissarov A."/>
            <person name="Riehle M.M."/>
            <person name="Shouche Y."/>
            <person name="Sharakhova M.V."/>
            <person name="Lawson D."/>
            <person name="Pakpour N."/>
            <person name="Arensburger P."/>
            <person name="Davidson V.L."/>
            <person name="Eiglmeier K."/>
            <person name="Emrich S."/>
            <person name="George P."/>
            <person name="Kennedy R.C."/>
            <person name="Mane S.P."/>
            <person name="Maslen G."/>
            <person name="Oringanje C."/>
            <person name="Qi Y."/>
            <person name="Settlage R."/>
            <person name="Tojo M."/>
            <person name="Tubio J.M."/>
            <person name="Unger M.F."/>
            <person name="Wang B."/>
            <person name="Vernick K.D."/>
            <person name="Ribeiro J.M."/>
            <person name="James A.A."/>
            <person name="Michel K."/>
            <person name="Riehle M.A."/>
            <person name="Luckhart S."/>
            <person name="Sharakhov I.V."/>
            <person name="Tu Z."/>
        </authorList>
    </citation>
    <scope>NUCLEOTIDE SEQUENCE [LARGE SCALE GENOMIC DNA]</scope>
    <source>
        <strain evidence="4">Indian</strain>
    </source>
</reference>
<evidence type="ECO:0000313" key="3">
    <source>
        <dbReference type="EnsemblMetazoa" id="ASTEI04694-PA"/>
    </source>
</evidence>
<evidence type="ECO:0000259" key="2">
    <source>
        <dbReference type="PROSITE" id="PS51915"/>
    </source>
</evidence>
<protein>
    <recommendedName>
        <fullName evidence="2">ZAD domain-containing protein</fullName>
    </recommendedName>
</protein>
<dbReference type="InterPro" id="IPR012934">
    <property type="entry name" value="Znf_AD"/>
</dbReference>